<protein>
    <submittedName>
        <fullName evidence="2">Uncharacterized protein</fullName>
    </submittedName>
</protein>
<evidence type="ECO:0000313" key="3">
    <source>
        <dbReference type="Proteomes" id="UP001460270"/>
    </source>
</evidence>
<keyword evidence="3" id="KW-1185">Reference proteome</keyword>
<sequence length="437" mass="47504">MYGAERGGETERESWGHSAVSGSYVTVLVPLVNDVSSNLIGFYCKMQAHFQYKALLRDTEEKLFDRLAKGSDIPVPERHTYTDTERETGPTCASAAPLHSSLRRSVVVVTPAAAAAAASFSSSQGEMSQRPGRWQRSERRHAHTFNKWLSGVHCCDLTGEEEPGDGSTVVFTLCTDRRRVKTPGWMSDSEGSRDDLCSPLLTLPCCHSGSLQERTHRATNEPVRYVPGVVWSLSPSYCSCVSPPLSLAAPCHPWHLFSLGTADGPPGARLFHTSLSPRDWLSALLDRYFTHRLTCSPQTDLSSSDSVLLSLTCPPQIDLSSSDSVLFRPCPPQTDLSSQTLSSSDPVLPDPVLLRLCPPQTLSSSDSVLLRSCPPQTLSSSDPVLLRLCPPQIPVLPDPVLLRPCPPQTPVLPDPCPSSDSVLLRPCPPQTLSSNLI</sequence>
<feature type="region of interest" description="Disordered" evidence="1">
    <location>
        <begin position="75"/>
        <end position="95"/>
    </location>
</feature>
<name>A0AAW0MT41_9GOBI</name>
<gene>
    <name evidence="2" type="ORF">WMY93_030120</name>
</gene>
<comment type="caution">
    <text evidence="2">The sequence shown here is derived from an EMBL/GenBank/DDBJ whole genome shotgun (WGS) entry which is preliminary data.</text>
</comment>
<dbReference type="AlphaFoldDB" id="A0AAW0MT41"/>
<evidence type="ECO:0000256" key="1">
    <source>
        <dbReference type="SAM" id="MobiDB-lite"/>
    </source>
</evidence>
<organism evidence="2 3">
    <name type="scientific">Mugilogobius chulae</name>
    <name type="common">yellowstripe goby</name>
    <dbReference type="NCBI Taxonomy" id="88201"/>
    <lineage>
        <taxon>Eukaryota</taxon>
        <taxon>Metazoa</taxon>
        <taxon>Chordata</taxon>
        <taxon>Craniata</taxon>
        <taxon>Vertebrata</taxon>
        <taxon>Euteleostomi</taxon>
        <taxon>Actinopterygii</taxon>
        <taxon>Neopterygii</taxon>
        <taxon>Teleostei</taxon>
        <taxon>Neoteleostei</taxon>
        <taxon>Acanthomorphata</taxon>
        <taxon>Gobiaria</taxon>
        <taxon>Gobiiformes</taxon>
        <taxon>Gobioidei</taxon>
        <taxon>Gobiidae</taxon>
        <taxon>Gobionellinae</taxon>
        <taxon>Mugilogobius</taxon>
    </lineage>
</organism>
<evidence type="ECO:0000313" key="2">
    <source>
        <dbReference type="EMBL" id="KAK7881711.1"/>
    </source>
</evidence>
<proteinExistence type="predicted"/>
<accession>A0AAW0MT41</accession>
<feature type="region of interest" description="Disordered" evidence="1">
    <location>
        <begin position="119"/>
        <end position="138"/>
    </location>
</feature>
<feature type="compositionally biased region" description="Basic and acidic residues" evidence="1">
    <location>
        <begin position="75"/>
        <end position="88"/>
    </location>
</feature>
<reference evidence="3" key="1">
    <citation type="submission" date="2024-04" db="EMBL/GenBank/DDBJ databases">
        <title>Salinicola lusitanus LLJ914,a marine bacterium isolated from the Okinawa Trough.</title>
        <authorList>
            <person name="Li J."/>
        </authorList>
    </citation>
    <scope>NUCLEOTIDE SEQUENCE [LARGE SCALE GENOMIC DNA]</scope>
</reference>
<dbReference type="Proteomes" id="UP001460270">
    <property type="component" value="Unassembled WGS sequence"/>
</dbReference>
<dbReference type="EMBL" id="JBBPFD010000022">
    <property type="protein sequence ID" value="KAK7881711.1"/>
    <property type="molecule type" value="Genomic_DNA"/>
</dbReference>